<dbReference type="InterPro" id="IPR038665">
    <property type="entry name" value="Voltage-dep_anion_channel_sf"/>
</dbReference>
<sequence>RRPPTGTTTAAAAISAHPPPLSITMGVAGPKSWVTGWHWRERILVNFPYPIGGGTWWMRNLAYCFWILDIVLFGLFTAMLAVRYISHPELLKKNLMEFPACSYLGAIPIALDTIIVGIVSFYDYRTSARWVAFAFYWVAVALTLLVSFGLLTLQTLSQKQHSISDVAGLWLMTSVPLIVTAAAGSTLLPYLDAASQRAAIVVLVVSFLLWSLGMCQVHLILAVYFWRLISHKLPPQQLLASCFLPLAPLGQGAYAIQQMSIFLANYL</sequence>
<keyword evidence="7 8" id="KW-0472">Membrane</keyword>
<reference evidence="9 10" key="1">
    <citation type="submission" date="2017-03" db="EMBL/GenBank/DDBJ databases">
        <title>Genomes of endolithic fungi from Antarctica.</title>
        <authorList>
            <person name="Coleine C."/>
            <person name="Masonjones S."/>
            <person name="Stajich J.E."/>
        </authorList>
    </citation>
    <scope>NUCLEOTIDE SEQUENCE [LARGE SCALE GENOMIC DNA]</scope>
    <source>
        <strain evidence="9 10">CCFEE 5187</strain>
    </source>
</reference>
<dbReference type="Proteomes" id="UP000308768">
    <property type="component" value="Unassembled WGS sequence"/>
</dbReference>
<feature type="transmembrane region" description="Helical" evidence="8">
    <location>
        <begin position="134"/>
        <end position="156"/>
    </location>
</feature>
<dbReference type="GO" id="GO:0005886">
    <property type="term" value="C:plasma membrane"/>
    <property type="evidence" value="ECO:0007669"/>
    <property type="project" value="UniProtKB-SubCell"/>
</dbReference>
<feature type="non-terminal residue" evidence="9">
    <location>
        <position position="267"/>
    </location>
</feature>
<evidence type="ECO:0000256" key="5">
    <source>
        <dbReference type="ARBA" id="ARBA00022692"/>
    </source>
</evidence>
<proteinExistence type="inferred from homology"/>
<organism evidence="9 10">
    <name type="scientific">Cryomyces minteri</name>
    <dbReference type="NCBI Taxonomy" id="331657"/>
    <lineage>
        <taxon>Eukaryota</taxon>
        <taxon>Fungi</taxon>
        <taxon>Dikarya</taxon>
        <taxon>Ascomycota</taxon>
        <taxon>Pezizomycotina</taxon>
        <taxon>Dothideomycetes</taxon>
        <taxon>Dothideomycetes incertae sedis</taxon>
        <taxon>Cryomyces</taxon>
    </lineage>
</organism>
<comment type="subcellular location">
    <subcellularLocation>
        <location evidence="1">Cell membrane</location>
        <topology evidence="1">Multi-pass membrane protein</topology>
    </subcellularLocation>
</comment>
<keyword evidence="3" id="KW-0813">Transport</keyword>
<keyword evidence="5 8" id="KW-0812">Transmembrane</keyword>
<dbReference type="AlphaFoldDB" id="A0A4U0UWK1"/>
<feature type="transmembrane region" description="Helical" evidence="8">
    <location>
        <begin position="200"/>
        <end position="226"/>
    </location>
</feature>
<comment type="similarity">
    <text evidence="2">Belongs to the tellurite-resistance/dicarboxylate transporter (TDT) family.</text>
</comment>
<feature type="transmembrane region" description="Helical" evidence="8">
    <location>
        <begin position="238"/>
        <end position="257"/>
    </location>
</feature>
<dbReference type="PANTHER" id="PTHR31686:SF1">
    <property type="entry name" value="SULFITE EFFLUX PUMP SSU1"/>
    <property type="match status" value="1"/>
</dbReference>
<dbReference type="PANTHER" id="PTHR31686">
    <property type="match status" value="1"/>
</dbReference>
<gene>
    <name evidence="9" type="ORF">B0A49_13802</name>
</gene>
<evidence type="ECO:0008006" key="11">
    <source>
        <dbReference type="Google" id="ProtNLM"/>
    </source>
</evidence>
<dbReference type="OrthoDB" id="1099at2759"/>
<feature type="transmembrane region" description="Helical" evidence="8">
    <location>
        <begin position="168"/>
        <end position="188"/>
    </location>
</feature>
<evidence type="ECO:0000313" key="9">
    <source>
        <dbReference type="EMBL" id="TKA40487.1"/>
    </source>
</evidence>
<dbReference type="GO" id="GO:0000319">
    <property type="term" value="F:sulfite transmembrane transporter activity"/>
    <property type="evidence" value="ECO:0007669"/>
    <property type="project" value="TreeGrafter"/>
</dbReference>
<feature type="transmembrane region" description="Helical" evidence="8">
    <location>
        <begin position="103"/>
        <end position="122"/>
    </location>
</feature>
<evidence type="ECO:0000256" key="3">
    <source>
        <dbReference type="ARBA" id="ARBA00022448"/>
    </source>
</evidence>
<feature type="transmembrane region" description="Helical" evidence="8">
    <location>
        <begin position="60"/>
        <end position="82"/>
    </location>
</feature>
<evidence type="ECO:0000256" key="1">
    <source>
        <dbReference type="ARBA" id="ARBA00004651"/>
    </source>
</evidence>
<protein>
    <recommendedName>
        <fullName evidence="11">Sulfite efflux pump SSU1</fullName>
    </recommendedName>
</protein>
<name>A0A4U0UWK1_9PEZI</name>
<evidence type="ECO:0000256" key="2">
    <source>
        <dbReference type="ARBA" id="ARBA00008566"/>
    </source>
</evidence>
<dbReference type="InterPro" id="IPR051629">
    <property type="entry name" value="Sulfite_efflux_TDT"/>
</dbReference>
<dbReference type="Pfam" id="PF03595">
    <property type="entry name" value="SLAC1"/>
    <property type="match status" value="1"/>
</dbReference>
<evidence type="ECO:0000256" key="6">
    <source>
        <dbReference type="ARBA" id="ARBA00022989"/>
    </source>
</evidence>
<evidence type="ECO:0000256" key="7">
    <source>
        <dbReference type="ARBA" id="ARBA00023136"/>
    </source>
</evidence>
<comment type="caution">
    <text evidence="9">The sequence shown here is derived from an EMBL/GenBank/DDBJ whole genome shotgun (WGS) entry which is preliminary data.</text>
</comment>
<dbReference type="InterPro" id="IPR004695">
    <property type="entry name" value="SLAC1/Mae1/Ssu1/TehA"/>
</dbReference>
<dbReference type="EMBL" id="NAJN01003359">
    <property type="protein sequence ID" value="TKA40487.1"/>
    <property type="molecule type" value="Genomic_DNA"/>
</dbReference>
<keyword evidence="6 8" id="KW-1133">Transmembrane helix</keyword>
<accession>A0A4U0UWK1</accession>
<keyword evidence="4" id="KW-1003">Cell membrane</keyword>
<dbReference type="Gene3D" id="1.50.10.150">
    <property type="entry name" value="Voltage-dependent anion channel"/>
    <property type="match status" value="1"/>
</dbReference>
<keyword evidence="10" id="KW-1185">Reference proteome</keyword>
<feature type="non-terminal residue" evidence="9">
    <location>
        <position position="1"/>
    </location>
</feature>
<evidence type="ECO:0000256" key="8">
    <source>
        <dbReference type="SAM" id="Phobius"/>
    </source>
</evidence>
<evidence type="ECO:0000256" key="4">
    <source>
        <dbReference type="ARBA" id="ARBA00022475"/>
    </source>
</evidence>
<evidence type="ECO:0000313" key="10">
    <source>
        <dbReference type="Proteomes" id="UP000308768"/>
    </source>
</evidence>